<comment type="subunit">
    <text evidence="11 12">Monomer. Binds crRNA and tracrRNA.</text>
</comment>
<evidence type="ECO:0000313" key="14">
    <source>
        <dbReference type="EMBL" id="MCV9386366.1"/>
    </source>
</evidence>
<sequence>MKRILGLDLGTNSIGWADILHDLENKDGHIEGLGSRIIPTDAKVLDRYKAGQALSKANAGQAFTAAGKRTDFRSIRKLYQRDNLRRDRLHRVLNVLGFLPQHYATSIDFVERKGQFKEGKETKLNYIQSENGKHQFLFMDSFQEMAQLFKAAGHHQNIPYDWTIYYLRKKALRNKITKEELAWLLLHFNQKRGYYQLRGEEEEETDGKVKTFEILEVGRVVDSGESIKKSGEKLYDIYFSNGWQYDKQTTKPDDWLGKTKEFIVTTSQTASGDTKRTFKAVDSEQDWIAIKKKTEQDIDGSGEHVGEYIFEQLLANPTQKIRGKLIRTIERKYYRQELEAIIQCQVNHHPELNLSNDDGKRLYAACIKELYPNNDAHAANLKEKGLLHLFVKDIIFYQRPLKSKKSTIGGCQYETKSYRIEEKNKATGAMETKEVSRPLSACPKSHPMFQEFRLWQFVHNLRIYKKEHIEEGKTVLDHSVTDQCFSTEDEWIALYDILNSRKEVEQKHIIQYLVTSKKIDKQNKDNYRWNYVEDKKYPANETRHMLLTRLKKVTEDPEAFLTVDRELTLWHMIYSVTDKIQFIKALKTFAVKNGLNDELMETAFGKTPPFDGDYAAYSLKAIKKLLPLMRRGSYWSIEDILPEAKERIDDIHARLTSIDYDAKKIDEWVADDEITSAVLRSFAKTKDRPMSGLNTYQACYAIYNRHAEAGETQTWRHPQDIDMFLHHFKQHSLRNPIVEQVVTETLRTVRDIWIQAARNSGAPYEEKANTLTGKVEKHYPLVFDELHVELGREMKNPAEKRKNMTRQITENENTNIRIREILTELMQDPNVDGDIRPYSPSHQDLLKIYEEGIYQNPDSKFDQLSQDDIDKIRKKNDPSKNDIQRYKLWLGQGYTSPYTGEMIPLSKLFTTAYQIEHVIPQKRYFDNSLSNKVICESEVNSLKSDKTGMEFILHHGGERIEIGQNRSVKVLKVEQYEKHCKQYFAKNRTKLNNLLSEDIPEGFINRQLNDSRYISKLVKGLLSNMVREENETEATSRRVVSTPGAITNQLKNDWGLHDKWNEIVAPRFERLNELTNTNEYGEWDSNINAFRATVPEEHARGFNKKRIDHRHHALDALVIACTSRQHIQYLNSLNNEKTRHELQPTLLIKNEKGHFTKTFQMPWKGFAPQAKDKLETTIISFKQNLRVINKASNKTWQWVERNGHKKKELVPQTIGDHWAIRKPMHDPMPYGKVNLWFDVLDIDKSLSKRHLIIDPEIRARVEDVFIQNDSSSGKTVKYLKSNPILDNLGLPVRKTHFKVSNNKYGKRQAIDYLADDKYKGVLKKIYKVADYSLQIDLVMHLNQDFTNPKNAFSPEGIEIFNENRKAKGLAPVYRIRIVESSSARFDLSKKSDKSHKKMEAAEGTNLFFAIYWDEESQSRSYETVPLHAVIAHQKQVAHLPKAERTPIPVNPEKGRLLFTLSPYDLVYVPTQEEIDSPHLVDFTQLDTNQSGRVYKMVSTTQGKLDCVVNFYAKEIIKNEMGSNNKNQNTMDGLTQIKEVCWKLTIDRLGNITHVTNHLGQIVQVGEY</sequence>
<dbReference type="GO" id="GO:0004519">
    <property type="term" value="F:endonuclease activity"/>
    <property type="evidence" value="ECO:0007669"/>
    <property type="project" value="UniProtKB-KW"/>
</dbReference>
<dbReference type="EMBL" id="JAOYOD010000001">
    <property type="protein sequence ID" value="MCV9386366.1"/>
    <property type="molecule type" value="Genomic_DNA"/>
</dbReference>
<reference evidence="14 15" key="1">
    <citation type="submission" date="2022-10" db="EMBL/GenBank/DDBJ databases">
        <title>Comparative genomics and taxonomic characterization of three novel marine species of genus Reichenbachiella exhibiting antioxidant and polysaccharide degradation activities.</title>
        <authorList>
            <person name="Muhammad N."/>
            <person name="Lee Y.-J."/>
            <person name="Ko J."/>
            <person name="Kim S.-G."/>
        </authorList>
    </citation>
    <scope>NUCLEOTIDE SEQUENCE [LARGE SCALE GENOMIC DNA]</scope>
    <source>
        <strain evidence="14 15">ABR2-5</strain>
    </source>
</reference>
<feature type="binding site" evidence="12">
    <location>
        <position position="793"/>
    </location>
    <ligand>
        <name>Mg(2+)</name>
        <dbReference type="ChEBI" id="CHEBI:18420"/>
        <label>2</label>
    </ligand>
</feature>
<evidence type="ECO:0000256" key="4">
    <source>
        <dbReference type="ARBA" id="ARBA00022759"/>
    </source>
</evidence>
<keyword evidence="8 12" id="KW-0051">Antiviral defense</keyword>
<evidence type="ECO:0000256" key="3">
    <source>
        <dbReference type="ARBA" id="ARBA00022723"/>
    </source>
</evidence>
<feature type="binding site" evidence="12">
    <location>
        <position position="8"/>
    </location>
    <ligand>
        <name>Mg(2+)</name>
        <dbReference type="ChEBI" id="CHEBI:18420"/>
        <label>1</label>
    </ligand>
</feature>
<keyword evidence="9 12" id="KW-0238">DNA-binding</keyword>
<dbReference type="NCBIfam" id="TIGR01865">
    <property type="entry name" value="cas_Csn1"/>
    <property type="match status" value="1"/>
</dbReference>
<dbReference type="Pfam" id="PF16593">
    <property type="entry name" value="Cas9-BH"/>
    <property type="match status" value="1"/>
</dbReference>
<organism evidence="14 15">
    <name type="scientific">Reichenbachiella ulvae</name>
    <dbReference type="NCBI Taxonomy" id="2980104"/>
    <lineage>
        <taxon>Bacteria</taxon>
        <taxon>Pseudomonadati</taxon>
        <taxon>Bacteroidota</taxon>
        <taxon>Cytophagia</taxon>
        <taxon>Cytophagales</taxon>
        <taxon>Reichenbachiellaceae</taxon>
        <taxon>Reichenbachiella</taxon>
    </lineage>
</organism>
<evidence type="ECO:0000256" key="2">
    <source>
        <dbReference type="ARBA" id="ARBA00022722"/>
    </source>
</evidence>
<keyword evidence="2 12" id="KW-0540">Nuclease</keyword>
<feature type="binding site" evidence="12">
    <location>
        <position position="793"/>
    </location>
    <ligand>
        <name>Mg(2+)</name>
        <dbReference type="ChEBI" id="CHEBI:18420"/>
        <label>1</label>
    </ligand>
</feature>
<keyword evidence="15" id="KW-1185">Reference proteome</keyword>
<dbReference type="Pfam" id="PF13395">
    <property type="entry name" value="HNH_4"/>
    <property type="match status" value="1"/>
</dbReference>
<name>A0ABT3CRM6_9BACT</name>
<evidence type="ECO:0000256" key="8">
    <source>
        <dbReference type="ARBA" id="ARBA00023118"/>
    </source>
</evidence>
<dbReference type="RefSeq" id="WP_264137151.1">
    <property type="nucleotide sequence ID" value="NZ_JAOYOD010000001.1"/>
</dbReference>
<evidence type="ECO:0000256" key="9">
    <source>
        <dbReference type="ARBA" id="ARBA00023125"/>
    </source>
</evidence>
<feature type="active site" description="Proton acceptor for HNH nuclease domain" evidence="12">
    <location>
        <position position="917"/>
    </location>
</feature>
<keyword evidence="3 12" id="KW-0479">Metal-binding</keyword>
<gene>
    <name evidence="12" type="primary">cas9</name>
    <name evidence="14" type="ORF">N7U62_06810</name>
</gene>
<accession>A0ABT3CRM6</accession>
<proteinExistence type="inferred from homology"/>
<comment type="cofactor">
    <cofactor evidence="1 12">
        <name>Mg(2+)</name>
        <dbReference type="ChEBI" id="CHEBI:18420"/>
    </cofactor>
</comment>
<comment type="domain">
    <text evidence="12">Has 2 endonuclease domains. The discontinuous RuvC-like domain cleaves the target DNA noncomplementary to crRNA while the HNH nuclease domain cleaves the target DNA complementary to crRNA.</text>
</comment>
<dbReference type="Proteomes" id="UP001300692">
    <property type="component" value="Unassembled WGS sequence"/>
</dbReference>
<dbReference type="InterPro" id="IPR033114">
    <property type="entry name" value="HNH_CAS9"/>
</dbReference>
<dbReference type="InterPro" id="IPR041383">
    <property type="entry name" value="RuvC_III"/>
</dbReference>
<evidence type="ECO:0000256" key="12">
    <source>
        <dbReference type="HAMAP-Rule" id="MF_01480"/>
    </source>
</evidence>
<keyword evidence="10" id="KW-0464">Manganese</keyword>
<evidence type="ECO:0000256" key="11">
    <source>
        <dbReference type="ARBA" id="ARBA00046380"/>
    </source>
</evidence>
<evidence type="ECO:0000259" key="13">
    <source>
        <dbReference type="PROSITE" id="PS51749"/>
    </source>
</evidence>
<dbReference type="Gene3D" id="1.10.30.50">
    <property type="match status" value="1"/>
</dbReference>
<dbReference type="InterPro" id="IPR028629">
    <property type="entry name" value="Cas9"/>
</dbReference>
<feature type="domain" description="HNH Cas9-type" evidence="13">
    <location>
        <begin position="839"/>
        <end position="1008"/>
    </location>
</feature>
<feature type="binding site" evidence="12">
    <location>
        <position position="8"/>
    </location>
    <ligand>
        <name>Mg(2+)</name>
        <dbReference type="ChEBI" id="CHEBI:18420"/>
        <label>2</label>
    </ligand>
</feature>
<evidence type="ECO:0000256" key="10">
    <source>
        <dbReference type="ARBA" id="ARBA00023211"/>
    </source>
</evidence>
<dbReference type="PROSITE" id="PS51749">
    <property type="entry name" value="HNH_CAS9"/>
    <property type="match status" value="1"/>
</dbReference>
<keyword evidence="4 12" id="KW-0255">Endonuclease</keyword>
<comment type="similarity">
    <text evidence="12">Belongs to the CRISPR-associated Cas9 family.</text>
</comment>
<evidence type="ECO:0000256" key="1">
    <source>
        <dbReference type="ARBA" id="ARBA00001946"/>
    </source>
</evidence>
<feature type="binding site" evidence="12">
    <location>
        <position position="789"/>
    </location>
    <ligand>
        <name>Mg(2+)</name>
        <dbReference type="ChEBI" id="CHEBI:18420"/>
        <label>1</label>
    </ligand>
</feature>
<evidence type="ECO:0000256" key="7">
    <source>
        <dbReference type="ARBA" id="ARBA00022884"/>
    </source>
</evidence>
<keyword evidence="5 12" id="KW-0378">Hydrolase</keyword>
<feature type="active site" description="For RuvC-like nuclease domain" evidence="12">
    <location>
        <position position="8"/>
    </location>
</feature>
<evidence type="ECO:0000256" key="5">
    <source>
        <dbReference type="ARBA" id="ARBA00022801"/>
    </source>
</evidence>
<dbReference type="InterPro" id="IPR003615">
    <property type="entry name" value="HNH_nuc"/>
</dbReference>
<protein>
    <recommendedName>
        <fullName evidence="12">CRISPR-associated endonuclease Cas9</fullName>
        <ecNumber evidence="12">3.1.-.-</ecNumber>
    </recommendedName>
</protein>
<feature type="binding site" evidence="12">
    <location>
        <position position="1112"/>
    </location>
    <ligand>
        <name>Mg(2+)</name>
        <dbReference type="ChEBI" id="CHEBI:18420"/>
        <label>2</label>
    </ligand>
</feature>
<dbReference type="InterPro" id="IPR032239">
    <property type="entry name" value="Cas9-BH"/>
</dbReference>
<dbReference type="EC" id="3.1.-.-" evidence="12"/>
<dbReference type="InterPro" id="IPR036397">
    <property type="entry name" value="RNaseH_sf"/>
</dbReference>
<dbReference type="HAMAP" id="MF_01480">
    <property type="entry name" value="Cas9"/>
    <property type="match status" value="1"/>
</dbReference>
<evidence type="ECO:0000256" key="6">
    <source>
        <dbReference type="ARBA" id="ARBA00022842"/>
    </source>
</evidence>
<evidence type="ECO:0000313" key="15">
    <source>
        <dbReference type="Proteomes" id="UP001300692"/>
    </source>
</evidence>
<keyword evidence="7 12" id="KW-0694">RNA-binding</keyword>
<comment type="function">
    <text evidence="12">CRISPR (clustered regularly interspaced short palindromic repeat) is an adaptive immune system that provides protection against mobile genetic elements (viruses, transposable elements and conjugative plasmids). CRISPR clusters contain spacers, sequences complementary to antecedent mobile elements, and target invading nucleic acids. CRISPR clusters are transcribed and processed into CRISPR RNA (crRNA). In type II CRISPR systems correct processing of pre-crRNA requires a trans-encoded small RNA (tracrRNA), endogenous ribonuclease 3 (rnc) and this protein. The tracrRNA serves as a guide for ribonuclease 3-aided processing of pre-crRNA. Subsequently Cas9/crRNA/tracrRNA endonucleolytically cleaves linear or circular dsDNA target complementary to the spacer; Cas9 is inactive in the absence of the 2 guide RNAs (gRNA). Cas9 recognizes the protospacer adjacent motif (PAM) in the CRISPR repeat sequences to help distinguish self versus nonself, as targets within the bacterial CRISPR locus do not have PAMs. PAM recognition is also required for catalytic activity.</text>
</comment>
<dbReference type="Gene3D" id="3.30.420.10">
    <property type="entry name" value="Ribonuclease H-like superfamily/Ribonuclease H"/>
    <property type="match status" value="2"/>
</dbReference>
<keyword evidence="6 12" id="KW-0460">Magnesium</keyword>
<dbReference type="Pfam" id="PF18541">
    <property type="entry name" value="RuvC_III"/>
    <property type="match status" value="1"/>
</dbReference>
<comment type="caution">
    <text evidence="14">The sequence shown here is derived from an EMBL/GenBank/DDBJ whole genome shotgun (WGS) entry which is preliminary data.</text>
</comment>